<accession>A0ABN9M5K5</accession>
<comment type="caution">
    <text evidence="1">The sequence shown here is derived from an EMBL/GenBank/DDBJ whole genome shotgun (WGS) entry which is preliminary data.</text>
</comment>
<reference evidence="1" key="1">
    <citation type="submission" date="2023-07" db="EMBL/GenBank/DDBJ databases">
        <authorList>
            <person name="Stuckert A."/>
        </authorList>
    </citation>
    <scope>NUCLEOTIDE SEQUENCE</scope>
</reference>
<organism evidence="1 2">
    <name type="scientific">Ranitomeya imitator</name>
    <name type="common">mimic poison frog</name>
    <dbReference type="NCBI Taxonomy" id="111125"/>
    <lineage>
        <taxon>Eukaryota</taxon>
        <taxon>Metazoa</taxon>
        <taxon>Chordata</taxon>
        <taxon>Craniata</taxon>
        <taxon>Vertebrata</taxon>
        <taxon>Euteleostomi</taxon>
        <taxon>Amphibia</taxon>
        <taxon>Batrachia</taxon>
        <taxon>Anura</taxon>
        <taxon>Neobatrachia</taxon>
        <taxon>Hyloidea</taxon>
        <taxon>Dendrobatidae</taxon>
        <taxon>Dendrobatinae</taxon>
        <taxon>Ranitomeya</taxon>
    </lineage>
</organism>
<dbReference type="Proteomes" id="UP001176940">
    <property type="component" value="Unassembled WGS sequence"/>
</dbReference>
<sequence length="163" mass="17930">MGAHLSTYTTPGADGCLHKVAVQGSCLKLFLEIPGPPDVASRITEPGGDTQIEKTARGGAEGKMQELDSNLENSLPTVIDDLPLAHVAIAVDGPDGTVPTTSRFGFSQHHPQQLRYYIWRREESLQQCRESCSRVQFVPELPVLQYPLLLPTPRTLRASLRDR</sequence>
<evidence type="ECO:0000313" key="1">
    <source>
        <dbReference type="EMBL" id="CAJ0957362.1"/>
    </source>
</evidence>
<keyword evidence="2" id="KW-1185">Reference proteome</keyword>
<name>A0ABN9M5K5_9NEOB</name>
<proteinExistence type="predicted"/>
<protein>
    <submittedName>
        <fullName evidence="1">Uncharacterized protein</fullName>
    </submittedName>
</protein>
<gene>
    <name evidence="1" type="ORF">RIMI_LOCUS15926824</name>
</gene>
<dbReference type="EMBL" id="CAUEEQ010043653">
    <property type="protein sequence ID" value="CAJ0957362.1"/>
    <property type="molecule type" value="Genomic_DNA"/>
</dbReference>
<evidence type="ECO:0000313" key="2">
    <source>
        <dbReference type="Proteomes" id="UP001176940"/>
    </source>
</evidence>